<protein>
    <submittedName>
        <fullName evidence="1">Uncharacterized protein</fullName>
    </submittedName>
</protein>
<feature type="non-terminal residue" evidence="1">
    <location>
        <position position="1"/>
    </location>
</feature>
<reference evidence="1" key="1">
    <citation type="journal article" date="2015" name="Nature">
        <title>Complex archaea that bridge the gap between prokaryotes and eukaryotes.</title>
        <authorList>
            <person name="Spang A."/>
            <person name="Saw J.H."/>
            <person name="Jorgensen S.L."/>
            <person name="Zaremba-Niedzwiedzka K."/>
            <person name="Martijn J."/>
            <person name="Lind A.E."/>
            <person name="van Eijk R."/>
            <person name="Schleper C."/>
            <person name="Guy L."/>
            <person name="Ettema T.J."/>
        </authorList>
    </citation>
    <scope>NUCLEOTIDE SEQUENCE</scope>
</reference>
<organism evidence="1">
    <name type="scientific">marine sediment metagenome</name>
    <dbReference type="NCBI Taxonomy" id="412755"/>
    <lineage>
        <taxon>unclassified sequences</taxon>
        <taxon>metagenomes</taxon>
        <taxon>ecological metagenomes</taxon>
    </lineage>
</organism>
<gene>
    <name evidence="1" type="ORF">LCGC14_2998520</name>
</gene>
<comment type="caution">
    <text evidence="1">The sequence shown here is derived from an EMBL/GenBank/DDBJ whole genome shotgun (WGS) entry which is preliminary data.</text>
</comment>
<proteinExistence type="predicted"/>
<dbReference type="EMBL" id="LAZR01061715">
    <property type="protein sequence ID" value="KKK63020.1"/>
    <property type="molecule type" value="Genomic_DNA"/>
</dbReference>
<sequence length="276" mass="29987">LQECGLRTGFPPEICRALLTVTAGDVSVAWIIAEAGITKVGAAACAKALEAEGVPSHASVPACNWAAENLWDLLFEYLPTRGGPTWYALQTGREDVHWRRCASPDGLRPGEHWLPPDATRNWAIEPRVEGACMPNVAIWQPEDQLPRLVYIPCANMSHVTTRDCVDNDGIKRVTGQAPLRARGDIYMTGFYKKVHSGWPSEFALQPWTPPPEPLTFEIAPPPPPPAWYTSGRTISPATAAGIAFVKPPAPLLLEAPPGSVAVFDEAINQFRILAPT</sequence>
<dbReference type="AlphaFoldDB" id="A0A0F8XPB0"/>
<evidence type="ECO:0000313" key="1">
    <source>
        <dbReference type="EMBL" id="KKK63020.1"/>
    </source>
</evidence>
<accession>A0A0F8XPB0</accession>
<name>A0A0F8XPB0_9ZZZZ</name>